<dbReference type="EMBL" id="CAJNOV010016902">
    <property type="protein sequence ID" value="CAF1597336.1"/>
    <property type="molecule type" value="Genomic_DNA"/>
</dbReference>
<dbReference type="Proteomes" id="UP000663855">
    <property type="component" value="Unassembled WGS sequence"/>
</dbReference>
<reference evidence="2" key="1">
    <citation type="submission" date="2021-02" db="EMBL/GenBank/DDBJ databases">
        <authorList>
            <person name="Nowell W R."/>
        </authorList>
    </citation>
    <scope>NUCLEOTIDE SEQUENCE</scope>
</reference>
<organism evidence="2 3">
    <name type="scientific">Rotaria magnacalcarata</name>
    <dbReference type="NCBI Taxonomy" id="392030"/>
    <lineage>
        <taxon>Eukaryota</taxon>
        <taxon>Metazoa</taxon>
        <taxon>Spiralia</taxon>
        <taxon>Gnathifera</taxon>
        <taxon>Rotifera</taxon>
        <taxon>Eurotatoria</taxon>
        <taxon>Bdelloidea</taxon>
        <taxon>Philodinida</taxon>
        <taxon>Philodinidae</taxon>
        <taxon>Rotaria</taxon>
    </lineage>
</organism>
<name>A0A816AGG2_9BILA</name>
<feature type="region of interest" description="Disordered" evidence="1">
    <location>
        <begin position="222"/>
        <end position="261"/>
    </location>
</feature>
<gene>
    <name evidence="2" type="ORF">CJN711_LOCUS34739</name>
</gene>
<protein>
    <submittedName>
        <fullName evidence="2">Uncharacterized protein</fullName>
    </submittedName>
</protein>
<feature type="compositionally biased region" description="Polar residues" evidence="1">
    <location>
        <begin position="222"/>
        <end position="234"/>
    </location>
</feature>
<evidence type="ECO:0000313" key="3">
    <source>
        <dbReference type="Proteomes" id="UP000663855"/>
    </source>
</evidence>
<accession>A0A816AGG2</accession>
<proteinExistence type="predicted"/>
<evidence type="ECO:0000256" key="1">
    <source>
        <dbReference type="SAM" id="MobiDB-lite"/>
    </source>
</evidence>
<sequence>MDLTSYMSLLTNSEIKNKHILTKMGEQVLMLPEHQLLHEKLKTKYPERFLRNNSIQDQKSNSYSQIKITNNQEAISNHIMIESNLPFNTSSYPTDQLSVIAEINNIENNIQSNFIYPILNGTIVSDQNITNLEEVRDSTSFMNKNLPISPVTNILSATSEMVERIHGDSSNINDRNQYQSTVSNETNSPCTTINSFSISNNSNITNDNQNLHNSNDNINCEPTSSNIKNQINSNCHRDSKNKRNNSSHEKKAVKRRPKHKK</sequence>
<evidence type="ECO:0000313" key="2">
    <source>
        <dbReference type="EMBL" id="CAF1597336.1"/>
    </source>
</evidence>
<dbReference type="AlphaFoldDB" id="A0A816AGG2"/>
<feature type="compositionally biased region" description="Basic residues" evidence="1">
    <location>
        <begin position="239"/>
        <end position="261"/>
    </location>
</feature>
<comment type="caution">
    <text evidence="2">The sequence shown here is derived from an EMBL/GenBank/DDBJ whole genome shotgun (WGS) entry which is preliminary data.</text>
</comment>